<dbReference type="InterPro" id="IPR021994">
    <property type="entry name" value="DUF3592"/>
</dbReference>
<proteinExistence type="predicted"/>
<accession>H9UI46</accession>
<dbReference type="PATRIC" id="fig|889378.3.peg.1103"/>
<organism evidence="3 4">
    <name type="scientific">Spirochaeta africana (strain ATCC 700263 / DSM 8902 / Z-7692)</name>
    <dbReference type="NCBI Taxonomy" id="889378"/>
    <lineage>
        <taxon>Bacteria</taxon>
        <taxon>Pseudomonadati</taxon>
        <taxon>Spirochaetota</taxon>
        <taxon>Spirochaetia</taxon>
        <taxon>Spirochaetales</taxon>
        <taxon>Spirochaetaceae</taxon>
        <taxon>Spirochaeta</taxon>
    </lineage>
</organism>
<dbReference type="Proteomes" id="UP000007383">
    <property type="component" value="Chromosome"/>
</dbReference>
<keyword evidence="1" id="KW-0472">Membrane</keyword>
<feature type="transmembrane region" description="Helical" evidence="1">
    <location>
        <begin position="118"/>
        <end position="138"/>
    </location>
</feature>
<feature type="domain" description="DUF3592" evidence="2">
    <location>
        <begin position="40"/>
        <end position="113"/>
    </location>
</feature>
<evidence type="ECO:0000313" key="4">
    <source>
        <dbReference type="Proteomes" id="UP000007383"/>
    </source>
</evidence>
<reference evidence="4" key="1">
    <citation type="journal article" date="2013" name="Stand. Genomic Sci.">
        <title>Complete genome sequence of the halophilic bacterium Spirochaeta africana type strain (Z-7692(T)) from the alkaline Lake Magadi in the East African Rift.</title>
        <authorList>
            <person name="Liolos K."/>
            <person name="Abt B."/>
            <person name="Scheuner C."/>
            <person name="Teshima H."/>
            <person name="Held B."/>
            <person name="Lapidus A."/>
            <person name="Nolan M."/>
            <person name="Lucas S."/>
            <person name="Deshpande S."/>
            <person name="Cheng J.F."/>
            <person name="Tapia R."/>
            <person name="Goodwin L.A."/>
            <person name="Pitluck S."/>
            <person name="Pagani I."/>
            <person name="Ivanova N."/>
            <person name="Mavromatis K."/>
            <person name="Mikhailova N."/>
            <person name="Huntemann M."/>
            <person name="Pati A."/>
            <person name="Chen A."/>
            <person name="Palaniappan K."/>
            <person name="Land M."/>
            <person name="Rohde M."/>
            <person name="Tindall B.J."/>
            <person name="Detter J.C."/>
            <person name="Goker M."/>
            <person name="Bristow J."/>
            <person name="Eisen J.A."/>
            <person name="Markowitz V."/>
            <person name="Hugenholtz P."/>
            <person name="Woyke T."/>
            <person name="Klenk H.P."/>
            <person name="Kyrpides N.C."/>
        </authorList>
    </citation>
    <scope>NUCLEOTIDE SEQUENCE</scope>
    <source>
        <strain evidence="4">ATCC 700263 / DSM 8902 / Z-7692</strain>
    </source>
</reference>
<evidence type="ECO:0000313" key="3">
    <source>
        <dbReference type="EMBL" id="AFG37189.1"/>
    </source>
</evidence>
<dbReference type="EMBL" id="CP003282">
    <property type="protein sequence ID" value="AFG37189.1"/>
    <property type="molecule type" value="Genomic_DNA"/>
</dbReference>
<dbReference type="RefSeq" id="WP_014455181.1">
    <property type="nucleotide sequence ID" value="NC_017098.1"/>
</dbReference>
<dbReference type="Pfam" id="PF12158">
    <property type="entry name" value="DUF3592"/>
    <property type="match status" value="1"/>
</dbReference>
<evidence type="ECO:0000259" key="2">
    <source>
        <dbReference type="Pfam" id="PF12158"/>
    </source>
</evidence>
<protein>
    <recommendedName>
        <fullName evidence="2">DUF3592 domain-containing protein</fullName>
    </recommendedName>
</protein>
<keyword evidence="4" id="KW-1185">Reference proteome</keyword>
<gene>
    <name evidence="3" type="ordered locus">Spiaf_1102</name>
</gene>
<name>H9UI46_SPIAZ</name>
<dbReference type="STRING" id="889378.Spiaf_1102"/>
<evidence type="ECO:0000256" key="1">
    <source>
        <dbReference type="SAM" id="Phobius"/>
    </source>
</evidence>
<keyword evidence="1" id="KW-0812">Transmembrane</keyword>
<dbReference type="OrthoDB" id="954824at2"/>
<dbReference type="KEGG" id="sfc:Spiaf_1102"/>
<dbReference type="HOGENOM" id="CLU_1785675_0_0_12"/>
<dbReference type="AlphaFoldDB" id="H9UI46"/>
<sequence>MKIAHSVSKIFFGLTAVLAVAAAGYAVSAGLFIMRAEITAGEVVAYEESDRSIQFGTAPGGGMHFFPVVEYTAVGETRRLTADRGTQERRYAIGQQVMVRYLPDNPQRARIATLWGEWGAALVLLFTALLFGASALVFRFRFDES</sequence>
<keyword evidence="1" id="KW-1133">Transmembrane helix</keyword>